<protein>
    <submittedName>
        <fullName evidence="2">Uncharacterized protein</fullName>
    </submittedName>
</protein>
<feature type="transmembrane region" description="Helical" evidence="1">
    <location>
        <begin position="118"/>
        <end position="138"/>
    </location>
</feature>
<keyword evidence="1" id="KW-1133">Transmembrane helix</keyword>
<name>A0A9X2KIH9_9MICC</name>
<feature type="transmembrane region" description="Helical" evidence="1">
    <location>
        <begin position="45"/>
        <end position="67"/>
    </location>
</feature>
<evidence type="ECO:0000313" key="3">
    <source>
        <dbReference type="Proteomes" id="UP001139502"/>
    </source>
</evidence>
<proteinExistence type="predicted"/>
<evidence type="ECO:0000313" key="2">
    <source>
        <dbReference type="EMBL" id="MCP3425859.1"/>
    </source>
</evidence>
<dbReference type="EMBL" id="JANAFB010000014">
    <property type="protein sequence ID" value="MCP3425859.1"/>
    <property type="molecule type" value="Genomic_DNA"/>
</dbReference>
<dbReference type="Proteomes" id="UP001139502">
    <property type="component" value="Unassembled WGS sequence"/>
</dbReference>
<keyword evidence="1" id="KW-0812">Transmembrane</keyword>
<dbReference type="AlphaFoldDB" id="A0A9X2KIH9"/>
<gene>
    <name evidence="2" type="ORF">NBM05_07530</name>
</gene>
<keyword evidence="3" id="KW-1185">Reference proteome</keyword>
<dbReference type="InterPro" id="IPR046740">
    <property type="entry name" value="DUF6790"/>
</dbReference>
<feature type="transmembrane region" description="Helical" evidence="1">
    <location>
        <begin position="150"/>
        <end position="171"/>
    </location>
</feature>
<keyword evidence="1" id="KW-0472">Membrane</keyword>
<dbReference type="Pfam" id="PF20589">
    <property type="entry name" value="DUF6790"/>
    <property type="match status" value="1"/>
</dbReference>
<reference evidence="2" key="1">
    <citation type="submission" date="2022-06" db="EMBL/GenBank/DDBJ databases">
        <title>Rothia sp. isolated from sandalwood seedling.</title>
        <authorList>
            <person name="Tuikhar N."/>
            <person name="Kirdat K."/>
            <person name="Thorat V."/>
            <person name="Swetha P."/>
            <person name="Padma S."/>
            <person name="Sundararaj R."/>
            <person name="Yadav A."/>
        </authorList>
    </citation>
    <scope>NUCLEOTIDE SEQUENCE</scope>
    <source>
        <strain evidence="2">AR01</strain>
    </source>
</reference>
<feature type="transmembrane region" description="Helical" evidence="1">
    <location>
        <begin position="87"/>
        <end position="106"/>
    </location>
</feature>
<comment type="caution">
    <text evidence="2">The sequence shown here is derived from an EMBL/GenBank/DDBJ whole genome shotgun (WGS) entry which is preliminary data.</text>
</comment>
<sequence>MISTVISDVLSAVIGNYMTSCFVLGLLVAAVRVARLREGRTASAVSGIFLDTFLLYGLGVAMAINFVMHSVFGDFAARTIGWAQSPFQLELALSSLAFALVAIMAYGRGAQLRAKAAVVIGAVIFGLGAAGGHIYQSVVNHDYAVNNTGLLLVSDIAINLIGLAFLVWHAAARRSARAEERVVAAETLPAA</sequence>
<organism evidence="2 3">
    <name type="scientific">Rothia santali</name>
    <dbReference type="NCBI Taxonomy" id="2949643"/>
    <lineage>
        <taxon>Bacteria</taxon>
        <taxon>Bacillati</taxon>
        <taxon>Actinomycetota</taxon>
        <taxon>Actinomycetes</taxon>
        <taxon>Micrococcales</taxon>
        <taxon>Micrococcaceae</taxon>
        <taxon>Rothia</taxon>
    </lineage>
</organism>
<dbReference type="RefSeq" id="WP_254166260.1">
    <property type="nucleotide sequence ID" value="NZ_JANAFB010000014.1"/>
</dbReference>
<feature type="transmembrane region" description="Helical" evidence="1">
    <location>
        <begin position="12"/>
        <end position="33"/>
    </location>
</feature>
<accession>A0A9X2KIH9</accession>
<evidence type="ECO:0000256" key="1">
    <source>
        <dbReference type="SAM" id="Phobius"/>
    </source>
</evidence>